<dbReference type="STRING" id="106004.A0A1Y2G3D9"/>
<accession>A0A1Y2G3D9</accession>
<evidence type="ECO:0000256" key="2">
    <source>
        <dbReference type="ARBA" id="ARBA00022598"/>
    </source>
</evidence>
<dbReference type="Pfam" id="PF09825">
    <property type="entry name" value="BPL_N"/>
    <property type="match status" value="1"/>
</dbReference>
<dbReference type="InterPro" id="IPR029062">
    <property type="entry name" value="Class_I_gatase-like"/>
</dbReference>
<dbReference type="PROSITE" id="PS51733">
    <property type="entry name" value="BPL_LPL_CATALYTIC"/>
    <property type="match status" value="1"/>
</dbReference>
<dbReference type="EMBL" id="MCGR01000001">
    <property type="protein sequence ID" value="ORY92445.1"/>
    <property type="molecule type" value="Genomic_DNA"/>
</dbReference>
<comment type="caution">
    <text evidence="4">The sequence shown here is derived from an EMBL/GenBank/DDBJ whole genome shotgun (WGS) entry which is preliminary data.</text>
</comment>
<dbReference type="PANTHER" id="PTHR12835:SF5">
    <property type="entry name" value="BIOTIN--PROTEIN LIGASE"/>
    <property type="match status" value="1"/>
</dbReference>
<organism evidence="4 5">
    <name type="scientific">Leucosporidium creatinivorum</name>
    <dbReference type="NCBI Taxonomy" id="106004"/>
    <lineage>
        <taxon>Eukaryota</taxon>
        <taxon>Fungi</taxon>
        <taxon>Dikarya</taxon>
        <taxon>Basidiomycota</taxon>
        <taxon>Pucciniomycotina</taxon>
        <taxon>Microbotryomycetes</taxon>
        <taxon>Leucosporidiales</taxon>
        <taxon>Leucosporidium</taxon>
    </lineage>
</organism>
<dbReference type="FunCoup" id="A0A1Y2G3D9">
    <property type="interactions" value="358"/>
</dbReference>
<dbReference type="GO" id="GO:0004077">
    <property type="term" value="F:biotin--[biotin carboxyl-carrier protein] ligase activity"/>
    <property type="evidence" value="ECO:0007669"/>
    <property type="project" value="InterPro"/>
</dbReference>
<gene>
    <name evidence="4" type="ORF">BCR35DRAFT_319914</name>
</gene>
<comment type="similarity">
    <text evidence="1">Belongs to the biotin--protein ligase family.</text>
</comment>
<feature type="domain" description="BPL/LPL catalytic" evidence="3">
    <location>
        <begin position="362"/>
        <end position="568"/>
    </location>
</feature>
<proteinExistence type="inferred from homology"/>
<dbReference type="SUPFAM" id="SSF52317">
    <property type="entry name" value="Class I glutamine amidotransferase-like"/>
    <property type="match status" value="1"/>
</dbReference>
<dbReference type="Gene3D" id="3.30.930.10">
    <property type="entry name" value="Bira Bifunctional Protein, Domain 2"/>
    <property type="match status" value="1"/>
</dbReference>
<dbReference type="OrthoDB" id="10250105at2759"/>
<dbReference type="GO" id="GO:0005737">
    <property type="term" value="C:cytoplasm"/>
    <property type="evidence" value="ECO:0007669"/>
    <property type="project" value="TreeGrafter"/>
</dbReference>
<protein>
    <submittedName>
        <fullName evidence="4">Biotin-protein ligase</fullName>
    </submittedName>
</protein>
<dbReference type="PANTHER" id="PTHR12835">
    <property type="entry name" value="BIOTIN PROTEIN LIGASE"/>
    <property type="match status" value="1"/>
</dbReference>
<name>A0A1Y2G3D9_9BASI</name>
<keyword evidence="5" id="KW-1185">Reference proteome</keyword>
<dbReference type="Pfam" id="PF03099">
    <property type="entry name" value="BPL_LplA_LipB"/>
    <property type="match status" value="1"/>
</dbReference>
<dbReference type="CDD" id="cd03144">
    <property type="entry name" value="GATase1_ScBLP_like"/>
    <property type="match status" value="1"/>
</dbReference>
<dbReference type="InterPro" id="IPR004143">
    <property type="entry name" value="BPL_LPL_catalytic"/>
</dbReference>
<reference evidence="4 5" key="1">
    <citation type="submission" date="2016-07" db="EMBL/GenBank/DDBJ databases">
        <title>Pervasive Adenine N6-methylation of Active Genes in Fungi.</title>
        <authorList>
            <consortium name="DOE Joint Genome Institute"/>
            <person name="Mondo S.J."/>
            <person name="Dannebaum R.O."/>
            <person name="Kuo R.C."/>
            <person name="Labutti K."/>
            <person name="Haridas S."/>
            <person name="Kuo A."/>
            <person name="Salamov A."/>
            <person name="Ahrendt S.R."/>
            <person name="Lipzen A."/>
            <person name="Sullivan W."/>
            <person name="Andreopoulos W.B."/>
            <person name="Clum A."/>
            <person name="Lindquist E."/>
            <person name="Daum C."/>
            <person name="Ramamoorthy G.K."/>
            <person name="Gryganskyi A."/>
            <person name="Culley D."/>
            <person name="Magnuson J.K."/>
            <person name="James T.Y."/>
            <person name="O'Malley M.A."/>
            <person name="Stajich J.E."/>
            <person name="Spatafora J.W."/>
            <person name="Visel A."/>
            <person name="Grigoriev I.V."/>
        </authorList>
    </citation>
    <scope>NUCLEOTIDE SEQUENCE [LARGE SCALE GENOMIC DNA]</scope>
    <source>
        <strain evidence="4 5">62-1032</strain>
    </source>
</reference>
<evidence type="ECO:0000313" key="4">
    <source>
        <dbReference type="EMBL" id="ORY92445.1"/>
    </source>
</evidence>
<dbReference type="InParanoid" id="A0A1Y2G3D9"/>
<dbReference type="SUPFAM" id="SSF55681">
    <property type="entry name" value="Class II aaRS and biotin synthetases"/>
    <property type="match status" value="1"/>
</dbReference>
<dbReference type="InterPro" id="IPR019197">
    <property type="entry name" value="Biotin-prot_ligase_N"/>
</dbReference>
<sequence length="655" mass="71107">MSDGKLNVLVYNGSGVSASSRDHALFALRSFLSHRYDVQLVSPKSLRQEPWQESCALLIFPGGRDIPYQFDLEGQANKRIRDWVQAGGRYLGFCAGAYYASKTVQFELGTPLEVTGERELCFFPGVCRGTVFPGFAYETEAGAREVVLELDRSAWRDHWSQSPDQVEVWYNGGGAFVMNDQATAAGVSVLARYSQAEGKPVAGVLTRPGKGKAALWAAHPEHPTFMGSPSAEKERLRRGLLRSTLALLDLDVSDEPAPPPQLLPLFLSSPNTDLINSTAASLAGKAKDVEGGSIHLDDRNDCFALYPSSSIVDLFAKSRTRPGSSDVEILRTTVKDIAICTEGLPLRSHTPLFDLAKYYEELAIAASTPSPTFGNIVLYGEAVTSTQTMLDKNEQFLSTLPSGLVCLASHQIAGRGRGGNSWVSPAGCLQFSLVLRLGSQNAPKIVFLQYLFGLAVVEAIRGTKGYEEVGVKLKWPNDIYGEVGGEGEGMQRYRKIGGILVNSSYAGDDFTLVVGCGVNTSNPKPTTSVNELIALHNARTGANLAPFRPETLLALILAQFGGMWDTFIAEGFQPFVDRYLESWIHSDQRVTIESTGQVVKIVGITPEHGLLRTLPVDVDRNGREVYGGGMGIKKFVDLQPDGNGFDMLKSLLVAR</sequence>
<dbReference type="AlphaFoldDB" id="A0A1Y2G3D9"/>
<keyword evidence="2 4" id="KW-0436">Ligase</keyword>
<dbReference type="InterPro" id="IPR004408">
    <property type="entry name" value="Biotin_CoA_COase_ligase"/>
</dbReference>
<dbReference type="InterPro" id="IPR045864">
    <property type="entry name" value="aa-tRNA-synth_II/BPL/LPL"/>
</dbReference>
<dbReference type="NCBIfam" id="TIGR00121">
    <property type="entry name" value="birA_ligase"/>
    <property type="match status" value="1"/>
</dbReference>
<evidence type="ECO:0000256" key="1">
    <source>
        <dbReference type="ARBA" id="ARBA00009934"/>
    </source>
</evidence>
<dbReference type="CDD" id="cd16442">
    <property type="entry name" value="BPL"/>
    <property type="match status" value="1"/>
</dbReference>
<evidence type="ECO:0000313" key="5">
    <source>
        <dbReference type="Proteomes" id="UP000193467"/>
    </source>
</evidence>
<evidence type="ECO:0000259" key="3">
    <source>
        <dbReference type="PROSITE" id="PS51733"/>
    </source>
</evidence>
<dbReference type="Proteomes" id="UP000193467">
    <property type="component" value="Unassembled WGS sequence"/>
</dbReference>